<evidence type="ECO:0000313" key="2">
    <source>
        <dbReference type="EMBL" id="GFE55328.1"/>
    </source>
</evidence>
<organism evidence="2 3">
    <name type="scientific">Babesia ovis</name>
    <dbReference type="NCBI Taxonomy" id="5869"/>
    <lineage>
        <taxon>Eukaryota</taxon>
        <taxon>Sar</taxon>
        <taxon>Alveolata</taxon>
        <taxon>Apicomplexa</taxon>
        <taxon>Aconoidasida</taxon>
        <taxon>Piroplasmida</taxon>
        <taxon>Babesiidae</taxon>
        <taxon>Babesia</taxon>
    </lineage>
</organism>
<evidence type="ECO:0000256" key="1">
    <source>
        <dbReference type="SAM" id="MobiDB-lite"/>
    </source>
</evidence>
<dbReference type="Proteomes" id="UP001057455">
    <property type="component" value="Unassembled WGS sequence"/>
</dbReference>
<accession>A0A9W5TCL6</accession>
<gene>
    <name evidence="2" type="ORF">BaOVIS_027320</name>
</gene>
<feature type="region of interest" description="Disordered" evidence="1">
    <location>
        <begin position="264"/>
        <end position="284"/>
    </location>
</feature>
<keyword evidence="3" id="KW-1185">Reference proteome</keyword>
<comment type="caution">
    <text evidence="2">The sequence shown here is derived from an EMBL/GenBank/DDBJ whole genome shotgun (WGS) entry which is preliminary data.</text>
</comment>
<dbReference type="EMBL" id="BLIY01000020">
    <property type="protein sequence ID" value="GFE55328.1"/>
    <property type="molecule type" value="Genomic_DNA"/>
</dbReference>
<protein>
    <submittedName>
        <fullName evidence="2">Ribulose-1,5-bisphosphate carboxylase oxygenase large subunit, putative</fullName>
    </submittedName>
</protein>
<reference evidence="2" key="1">
    <citation type="submission" date="2019-12" db="EMBL/GenBank/DDBJ databases">
        <title>Genome sequence of Babesia ovis.</title>
        <authorList>
            <person name="Yamagishi J."/>
            <person name="Sevinc F."/>
            <person name="Xuan X."/>
        </authorList>
    </citation>
    <scope>NUCLEOTIDE SEQUENCE</scope>
    <source>
        <strain evidence="2">Selcuk</strain>
    </source>
</reference>
<dbReference type="AlphaFoldDB" id="A0A9W5TCL6"/>
<name>A0A9W5TCL6_BABOV</name>
<evidence type="ECO:0000313" key="3">
    <source>
        <dbReference type="Proteomes" id="UP001057455"/>
    </source>
</evidence>
<proteinExistence type="predicted"/>
<sequence length="419" mass="47501">MTYGYLFTLSVGRIPNFLYSVLFHTPTSKFRGIAAVAGATGGSVLAEKHTKHVDFHHLGGDEDIGDVPFESDAVIKPVAEIRNHGVDFLENGVGDEISFNPVDNFRGPLDEIVDVGDEISFNPIENFRNGYEETVDVGDEISFNPVDNFRNGYVETVDVGDEISFNPIENFRNRHDELVSEAKHDMPDYVDTVDNFRNRHDELVSEAKHDMPDYVDTVDNFRNGYVETVDVGDEISFNPVDNFRNRFDYDDVDAVEPGDIVFPESTSDNVPPIPSGPRFRVDNNHASRVNPAHVRAYFKSNGFEADMKNGKENYKMILDGVHEYFVENKSLHQYVPLLETVINSADINLPDAIIRLLGCRNPSYMDTTYTVYIANRIARLMVNVLVPQRPNTFKGRMARLDLMHMFFTLIMEAMTSKYN</sequence>